<keyword evidence="1" id="KW-0732">Signal</keyword>
<dbReference type="AlphaFoldDB" id="A0A385DBR9"/>
<evidence type="ECO:0000256" key="1">
    <source>
        <dbReference type="SAM" id="SignalP"/>
    </source>
</evidence>
<gene>
    <name evidence="2" type="ORF">D0C37_12600</name>
    <name evidence="3" type="ORF">G9U55_18730</name>
</gene>
<dbReference type="GeneID" id="300115025"/>
<evidence type="ECO:0008006" key="6">
    <source>
        <dbReference type="Google" id="ProtNLM"/>
    </source>
</evidence>
<evidence type="ECO:0000313" key="5">
    <source>
        <dbReference type="Proteomes" id="UP000596311"/>
    </source>
</evidence>
<dbReference type="EMBL" id="CP031742">
    <property type="protein sequence ID" value="AXQ55354.1"/>
    <property type="molecule type" value="Genomic_DNA"/>
</dbReference>
<feature type="signal peptide" evidence="1">
    <location>
        <begin position="1"/>
        <end position="29"/>
    </location>
</feature>
<feature type="chain" id="PRO_5017357442" description="ATP-binding protein" evidence="1">
    <location>
        <begin position="30"/>
        <end position="108"/>
    </location>
</feature>
<evidence type="ECO:0000313" key="3">
    <source>
        <dbReference type="EMBL" id="QRF04022.1"/>
    </source>
</evidence>
<dbReference type="Proteomes" id="UP000596311">
    <property type="component" value="Chromosome"/>
</dbReference>
<dbReference type="KEGG" id="sky:D0C37_12600"/>
<organism evidence="2 4">
    <name type="scientific">Streptomyces koyangensis</name>
    <dbReference type="NCBI Taxonomy" id="188770"/>
    <lineage>
        <taxon>Bacteria</taxon>
        <taxon>Bacillati</taxon>
        <taxon>Actinomycetota</taxon>
        <taxon>Actinomycetes</taxon>
        <taxon>Kitasatosporales</taxon>
        <taxon>Streptomycetaceae</taxon>
        <taxon>Streptomyces</taxon>
        <taxon>Streptomyces aurantiacus group</taxon>
    </lineage>
</organism>
<evidence type="ECO:0000313" key="4">
    <source>
        <dbReference type="Proteomes" id="UP000259636"/>
    </source>
</evidence>
<evidence type="ECO:0000313" key="2">
    <source>
        <dbReference type="EMBL" id="AXQ55354.1"/>
    </source>
</evidence>
<dbReference type="Proteomes" id="UP000259636">
    <property type="component" value="Chromosome"/>
</dbReference>
<name>A0A385DBR9_9ACTN</name>
<dbReference type="RefSeq" id="WP_101279755.1">
    <property type="nucleotide sequence ID" value="NZ_CP031742.1"/>
</dbReference>
<proteinExistence type="predicted"/>
<keyword evidence="5" id="KW-1185">Reference proteome</keyword>
<dbReference type="EMBL" id="CP049945">
    <property type="protein sequence ID" value="QRF04022.1"/>
    <property type="molecule type" value="Genomic_DNA"/>
</dbReference>
<reference evidence="2 4" key="1">
    <citation type="submission" date="2018-08" db="EMBL/GenBank/DDBJ databases">
        <authorList>
            <person name="Ferrada E.E."/>
            <person name="Latorre B.A."/>
        </authorList>
    </citation>
    <scope>NUCLEOTIDE SEQUENCE [LARGE SCALE GENOMIC DNA]</scope>
    <source>
        <strain evidence="2 4">VK-A60T</strain>
    </source>
</reference>
<protein>
    <recommendedName>
        <fullName evidence="6">ATP-binding protein</fullName>
    </recommendedName>
</protein>
<reference evidence="3 5" key="2">
    <citation type="submission" date="2020-03" db="EMBL/GenBank/DDBJ databases">
        <title>Genome mining and metabolic profiling illuminate the polycyclic tetramate macrolactams from Streptomyces koyangensis SCSIO 5802.</title>
        <authorList>
            <person name="Ding W."/>
        </authorList>
    </citation>
    <scope>NUCLEOTIDE SEQUENCE [LARGE SCALE GENOMIC DNA]</scope>
    <source>
        <strain evidence="3 5">SCSIO 5802</strain>
    </source>
</reference>
<sequence>MKHRRTASALAVSMLAAGAAAAAATPALAVDTSGVPMSLNAGADKLTESLQTDRLGGQVTDPLLRGADSAVDQVRGSDLGKAGEGVSQVAGGAKTLLGGVPLEGLPLR</sequence>
<accession>A0A385DBR9</accession>